<comment type="function">
    <text evidence="1 10">Involved in cell fusion during mating by stabilizing the plasma membrane fusion event.</text>
</comment>
<feature type="transmembrane region" description="Helical" evidence="10">
    <location>
        <begin position="714"/>
        <end position="740"/>
    </location>
</feature>
<dbReference type="GO" id="GO:0012505">
    <property type="term" value="C:endomembrane system"/>
    <property type="evidence" value="ECO:0007669"/>
    <property type="project" value="UniProtKB-SubCell"/>
</dbReference>
<evidence type="ECO:0000256" key="1">
    <source>
        <dbReference type="ARBA" id="ARBA00002512"/>
    </source>
</evidence>
<gene>
    <name evidence="12" type="ORF">SPPG_05452</name>
</gene>
<dbReference type="GO" id="GO:0032220">
    <property type="term" value="P:plasma membrane fusion involved in cytogamy"/>
    <property type="evidence" value="ECO:0007669"/>
    <property type="project" value="TreeGrafter"/>
</dbReference>
<organism evidence="12 13">
    <name type="scientific">Spizellomyces punctatus (strain DAOM BR117)</name>
    <dbReference type="NCBI Taxonomy" id="645134"/>
    <lineage>
        <taxon>Eukaryota</taxon>
        <taxon>Fungi</taxon>
        <taxon>Fungi incertae sedis</taxon>
        <taxon>Chytridiomycota</taxon>
        <taxon>Chytridiomycota incertae sedis</taxon>
        <taxon>Chytridiomycetes</taxon>
        <taxon>Spizellomycetales</taxon>
        <taxon>Spizellomycetaceae</taxon>
        <taxon>Spizellomyces</taxon>
    </lineage>
</organism>
<evidence type="ECO:0000313" key="13">
    <source>
        <dbReference type="Proteomes" id="UP000053201"/>
    </source>
</evidence>
<dbReference type="AlphaFoldDB" id="A0A0L0HDV7"/>
<dbReference type="PANTHER" id="PTHR31030:SF1">
    <property type="entry name" value="PLASMA MEMBRANE FUSION PROTEIN PRM1"/>
    <property type="match status" value="1"/>
</dbReference>
<keyword evidence="8 10" id="KW-0472">Membrane</keyword>
<name>A0A0L0HDV7_SPIPD</name>
<evidence type="ECO:0000256" key="10">
    <source>
        <dbReference type="RuleBase" id="RU366035"/>
    </source>
</evidence>
<dbReference type="GO" id="GO:0043332">
    <property type="term" value="C:mating projection tip"/>
    <property type="evidence" value="ECO:0007669"/>
    <property type="project" value="UniProtKB-UniRule"/>
</dbReference>
<accession>A0A0L0HDV7</accession>
<dbReference type="VEuPathDB" id="FungiDB:SPPG_05452"/>
<evidence type="ECO:0000256" key="4">
    <source>
        <dbReference type="ARBA" id="ARBA00010780"/>
    </source>
</evidence>
<dbReference type="OMA" id="NVFGWVN"/>
<dbReference type="InterPro" id="IPR026777">
    <property type="entry name" value="PRM1"/>
</dbReference>
<dbReference type="STRING" id="645134.A0A0L0HDV7"/>
<dbReference type="eggNOG" id="ENOG502QRP5">
    <property type="taxonomic scope" value="Eukaryota"/>
</dbReference>
<keyword evidence="9" id="KW-0325">Glycoprotein</keyword>
<keyword evidence="5 10" id="KW-0812">Transmembrane</keyword>
<feature type="compositionally biased region" description="Basic and acidic residues" evidence="11">
    <location>
        <begin position="932"/>
        <end position="944"/>
    </location>
</feature>
<evidence type="ECO:0000256" key="8">
    <source>
        <dbReference type="ARBA" id="ARBA00023136"/>
    </source>
</evidence>
<keyword evidence="6 10" id="KW-0184">Conjugation</keyword>
<reference evidence="12 13" key="1">
    <citation type="submission" date="2009-08" db="EMBL/GenBank/DDBJ databases">
        <title>The Genome Sequence of Spizellomyces punctatus strain DAOM BR117.</title>
        <authorList>
            <consortium name="The Broad Institute Genome Sequencing Platform"/>
            <person name="Russ C."/>
            <person name="Cuomo C."/>
            <person name="Shea T."/>
            <person name="Young S.K."/>
            <person name="Zeng Q."/>
            <person name="Koehrsen M."/>
            <person name="Haas B."/>
            <person name="Borodovsky M."/>
            <person name="Guigo R."/>
            <person name="Alvarado L."/>
            <person name="Berlin A."/>
            <person name="Bochicchio J."/>
            <person name="Borenstein D."/>
            <person name="Chapman S."/>
            <person name="Chen Z."/>
            <person name="Engels R."/>
            <person name="Freedman E."/>
            <person name="Gellesch M."/>
            <person name="Goldberg J."/>
            <person name="Griggs A."/>
            <person name="Gujja S."/>
            <person name="Heiman D."/>
            <person name="Hepburn T."/>
            <person name="Howarth C."/>
            <person name="Jen D."/>
            <person name="Larson L."/>
            <person name="Lewis B."/>
            <person name="Mehta T."/>
            <person name="Park D."/>
            <person name="Pearson M."/>
            <person name="Roberts A."/>
            <person name="Saif S."/>
            <person name="Shenoy N."/>
            <person name="Sisk P."/>
            <person name="Stolte C."/>
            <person name="Sykes S."/>
            <person name="Thomson T."/>
            <person name="Walk T."/>
            <person name="White J."/>
            <person name="Yandava C."/>
            <person name="Burger G."/>
            <person name="Gray M.W."/>
            <person name="Holland P.W.H."/>
            <person name="King N."/>
            <person name="Lang F.B.F."/>
            <person name="Roger A.J."/>
            <person name="Ruiz-Trillo I."/>
            <person name="Lander E."/>
            <person name="Nusbaum C."/>
        </authorList>
    </citation>
    <scope>NUCLEOTIDE SEQUENCE [LARGE SCALE GENOMIC DNA]</scope>
    <source>
        <strain evidence="12 13">DAOM BR117</strain>
    </source>
</reference>
<proteinExistence type="inferred from homology"/>
<feature type="transmembrane region" description="Helical" evidence="10">
    <location>
        <begin position="473"/>
        <end position="492"/>
    </location>
</feature>
<feature type="region of interest" description="Disordered" evidence="11">
    <location>
        <begin position="834"/>
        <end position="896"/>
    </location>
</feature>
<feature type="transmembrane region" description="Helical" evidence="10">
    <location>
        <begin position="353"/>
        <end position="379"/>
    </location>
</feature>
<feature type="region of interest" description="Disordered" evidence="11">
    <location>
        <begin position="915"/>
        <end position="956"/>
    </location>
</feature>
<sequence length="995" mass="107940">MPKRKNDEGLAPQQSGGDLLGVSSLGFDILSKGAPTTFSVKEWNTGGVMGSTMTLNEDTESEGPYVGLSAKLSRAFVTHIVFALVVVLYTLLILAQTVKEKGEETKQRLRSGCNGMEVAATAMASVPHYAAAGFNQATVDSINAITSSTAKMLSGAVAMLNELVLMVLQSYTNLLFCILDAFVGLAVNTVAMYAEQITDFLNTQLAVISNALEKSLDVLNGQLQNFVDRLGDAINTIADVFGGHVDGGVFQPVRFPSVSNKLNFQIPDDFVNTLKNLSNEVPSFEDLGEQLATLISKPFGLLEGLIDDQLGDLKGIANDAKLVPIPAVAGHVQFCDDAMDYGWIDELVHALNLALLLGAGLVAAIAFFSILANMVTVVYDHWQFEKSVRLYAKILQDHKGINQTPVLEGRPGISTTKDEKAALHATARDLIHAAGSPAKYRWMDRLTKFLFRSERSRVRFHWFVDYVSHKPSLLCVCAGLLGLGMVLLQMWMIDIVKEKTAQAVSEGIHASMDKLVRTVVAEVYGVAQPYVDATNNQIDLVETTTNRVLFGWIGNIIDAINNTMSTFEQGFNNALNSAFGSVPPLKTALVAFANCVVGSKIRTLEAVFEALTTKSHLTLPRIHLNMIAGLDDDAIRRQLQTAQSIMDTSPAANTNATMDGSTENSNATTNGTLVRRVRRDDANSTTVSDDEESIFKREVEAFLESYRNSLRQQILPFLAIFGFGSLVFFMGLIRVCVWVIGDHIRHRRGAPLEASKATSSLARPANAYAGPSAQGWFRKHKSSMLDSKKRQSEEMLCSMAGPHPPGMDARDTLQPQPVIGQALGSALLFRSTTIQSPSDSPVLTRERTVPKGPRQMGEAHAFGSRPNVSPSGPREMHPGTLKPSGSQGALSSFIKPSKLTNRPVSGVFSDWEEKPVGRAATAPASKASRGSAAHDIEHLEDDTPRPTTHPYSIWSRNYQSQAPEGFDDWNEISNEAAKAVAMLAAKAKHHGGRQA</sequence>
<comment type="caution">
    <text evidence="10">Lacks conserved residue(s) required for the propagation of feature annotation.</text>
</comment>
<feature type="transmembrane region" description="Helical" evidence="10">
    <location>
        <begin position="76"/>
        <end position="98"/>
    </location>
</feature>
<dbReference type="GeneID" id="27688824"/>
<evidence type="ECO:0000256" key="6">
    <source>
        <dbReference type="ARBA" id="ARBA00022971"/>
    </source>
</evidence>
<evidence type="ECO:0000256" key="11">
    <source>
        <dbReference type="SAM" id="MobiDB-lite"/>
    </source>
</evidence>
<keyword evidence="10" id="KW-1003">Cell membrane</keyword>
<evidence type="ECO:0000313" key="12">
    <source>
        <dbReference type="EMBL" id="KNC99196.1"/>
    </source>
</evidence>
<evidence type="ECO:0000256" key="7">
    <source>
        <dbReference type="ARBA" id="ARBA00022989"/>
    </source>
</evidence>
<dbReference type="FunCoup" id="A0A0L0HDV7">
    <property type="interactions" value="2"/>
</dbReference>
<evidence type="ECO:0000256" key="3">
    <source>
        <dbReference type="ARBA" id="ARBA00004196"/>
    </source>
</evidence>
<dbReference type="Proteomes" id="UP000053201">
    <property type="component" value="Unassembled WGS sequence"/>
</dbReference>
<keyword evidence="13" id="KW-1185">Reference proteome</keyword>
<evidence type="ECO:0000256" key="9">
    <source>
        <dbReference type="ARBA" id="ARBA00023180"/>
    </source>
</evidence>
<dbReference type="InParanoid" id="A0A0L0HDV7"/>
<evidence type="ECO:0000256" key="5">
    <source>
        <dbReference type="ARBA" id="ARBA00022692"/>
    </source>
</evidence>
<dbReference type="PANTHER" id="PTHR31030">
    <property type="entry name" value="PLASMA MEMBRANE FUSION PROTEIN PRM1"/>
    <property type="match status" value="1"/>
</dbReference>
<dbReference type="EMBL" id="KQ257458">
    <property type="protein sequence ID" value="KNC99196.1"/>
    <property type="molecule type" value="Genomic_DNA"/>
</dbReference>
<evidence type="ECO:0000256" key="2">
    <source>
        <dbReference type="ARBA" id="ARBA00004127"/>
    </source>
</evidence>
<comment type="subcellular location">
    <subcellularLocation>
        <location evidence="3">Cell envelope</location>
    </subcellularLocation>
    <subcellularLocation>
        <location evidence="10">Cell membrane</location>
        <topology evidence="10">Multi-pass membrane protein</topology>
    </subcellularLocation>
    <subcellularLocation>
        <location evidence="2">Endomembrane system</location>
        <topology evidence="2">Multi-pass membrane protein</topology>
    </subcellularLocation>
</comment>
<dbReference type="GO" id="GO:0005886">
    <property type="term" value="C:plasma membrane"/>
    <property type="evidence" value="ECO:0007669"/>
    <property type="project" value="UniProtKB-SubCell"/>
</dbReference>
<keyword evidence="7 10" id="KW-1133">Transmembrane helix</keyword>
<feature type="compositionally biased region" description="Polar residues" evidence="11">
    <location>
        <begin position="945"/>
        <end position="956"/>
    </location>
</feature>
<dbReference type="RefSeq" id="XP_016607236.1">
    <property type="nucleotide sequence ID" value="XM_016753665.1"/>
</dbReference>
<protein>
    <recommendedName>
        <fullName evidence="10">Plasma membrane fusion protein PRM1</fullName>
    </recommendedName>
</protein>
<dbReference type="OrthoDB" id="10248838at2759"/>
<comment type="similarity">
    <text evidence="4 10">Belongs to the PRM1 family.</text>
</comment>